<dbReference type="GO" id="GO:0005829">
    <property type="term" value="C:cytosol"/>
    <property type="evidence" value="ECO:0007669"/>
    <property type="project" value="TreeGrafter"/>
</dbReference>
<evidence type="ECO:0000256" key="4">
    <source>
        <dbReference type="SAM" id="MobiDB-lite"/>
    </source>
</evidence>
<dbReference type="GO" id="GO:0004674">
    <property type="term" value="F:protein serine/threonine kinase activity"/>
    <property type="evidence" value="ECO:0007669"/>
    <property type="project" value="TreeGrafter"/>
</dbReference>
<organism evidence="6 7">
    <name type="scientific">Paracidovorax wautersii</name>
    <dbReference type="NCBI Taxonomy" id="1177982"/>
    <lineage>
        <taxon>Bacteria</taxon>
        <taxon>Pseudomonadati</taxon>
        <taxon>Pseudomonadota</taxon>
        <taxon>Betaproteobacteria</taxon>
        <taxon>Burkholderiales</taxon>
        <taxon>Comamonadaceae</taxon>
        <taxon>Paracidovorax</taxon>
    </lineage>
</organism>
<dbReference type="NCBIfam" id="NF007297">
    <property type="entry name" value="PRK09775.1"/>
    <property type="match status" value="1"/>
</dbReference>
<dbReference type="InterPro" id="IPR011991">
    <property type="entry name" value="ArsR-like_HTH"/>
</dbReference>
<comment type="similarity">
    <text evidence="1">Belongs to the HipA Ser/Thr kinase family.</text>
</comment>
<feature type="domain" description="HipA-like C-terminal" evidence="5">
    <location>
        <begin position="207"/>
        <end position="407"/>
    </location>
</feature>
<keyword evidence="3" id="KW-0418">Kinase</keyword>
<feature type="region of interest" description="Disordered" evidence="4">
    <location>
        <begin position="196"/>
        <end position="215"/>
    </location>
</feature>
<protein>
    <submittedName>
        <fullName evidence="6">Toxin YjjJ</fullName>
    </submittedName>
</protein>
<evidence type="ECO:0000313" key="6">
    <source>
        <dbReference type="EMBL" id="KAF1019265.1"/>
    </source>
</evidence>
<keyword evidence="2" id="KW-0808">Transferase</keyword>
<evidence type="ECO:0000256" key="3">
    <source>
        <dbReference type="ARBA" id="ARBA00022777"/>
    </source>
</evidence>
<name>A0A7V8JPE3_9BURK</name>
<dbReference type="Pfam" id="PF07804">
    <property type="entry name" value="HipA_C"/>
    <property type="match status" value="1"/>
</dbReference>
<dbReference type="AlphaFoldDB" id="A0A7V8JPE3"/>
<evidence type="ECO:0000256" key="2">
    <source>
        <dbReference type="ARBA" id="ARBA00022679"/>
    </source>
</evidence>
<gene>
    <name evidence="6" type="primary">yjjJ</name>
    <name evidence="6" type="ORF">GAK30_03233</name>
</gene>
<dbReference type="Gene3D" id="1.10.1070.20">
    <property type="match status" value="1"/>
</dbReference>
<evidence type="ECO:0000259" key="5">
    <source>
        <dbReference type="Pfam" id="PF07804"/>
    </source>
</evidence>
<evidence type="ECO:0000313" key="7">
    <source>
        <dbReference type="Proteomes" id="UP000461670"/>
    </source>
</evidence>
<dbReference type="Proteomes" id="UP000461670">
    <property type="component" value="Unassembled WGS sequence"/>
</dbReference>
<dbReference type="EMBL" id="WNDQ01000060">
    <property type="protein sequence ID" value="KAF1019265.1"/>
    <property type="molecule type" value="Genomic_DNA"/>
</dbReference>
<dbReference type="PANTHER" id="PTHR37419">
    <property type="entry name" value="SERINE/THREONINE-PROTEIN KINASE TOXIN HIPA"/>
    <property type="match status" value="1"/>
</dbReference>
<sequence>MPLPSYSEQIKTHLAGGPMPARPLGERLGVSQPTVSRALATLGEEVVRLGAARSIQYALRDALRGLPDIAVYRVDVQGQISVLGILVPVRPEGFVMRETGGGTLHSDGLPWWLYDMRPQGYLGRAYALRHGGQQGLPPRLADWSDTHALRALMAHGHDLVGNLLLGEQARNDFLAAPLPEPIALTDKPAVYARRAHEAAQGELPPGSSAGGEQPKFTAYADTPDGPRHVIVKFSEPEAGPVSERWRDLLQAEHLTLETLREAGVPAARTRLVDHAGQRFLEVERFDRVGERGRRGVLPLTALDAEFVGAGNTGWANITSRLAAQGQIQAEAARLAALLWAFGRLIGNTDMHNGNLSFITEQGRPYDLAPAYDMTPMAFAPRSGGGLPDTLRPADLHASVDNATWHRAAALARTFQRRLAQTRSWQPRFQPCIDALGQHLDRAEDSIARLA</sequence>
<dbReference type="PANTHER" id="PTHR37419:SF8">
    <property type="entry name" value="TOXIN YJJJ"/>
    <property type="match status" value="1"/>
</dbReference>
<dbReference type="GO" id="GO:0006355">
    <property type="term" value="P:regulation of DNA-templated transcription"/>
    <property type="evidence" value="ECO:0007669"/>
    <property type="project" value="UniProtKB-ARBA"/>
</dbReference>
<proteinExistence type="inferred from homology"/>
<evidence type="ECO:0000256" key="1">
    <source>
        <dbReference type="ARBA" id="ARBA00010164"/>
    </source>
</evidence>
<dbReference type="CDD" id="cd00090">
    <property type="entry name" value="HTH_ARSR"/>
    <property type="match status" value="1"/>
</dbReference>
<comment type="caution">
    <text evidence="6">The sequence shown here is derived from an EMBL/GenBank/DDBJ whole genome shotgun (WGS) entry which is preliminary data.</text>
</comment>
<dbReference type="InterPro" id="IPR012893">
    <property type="entry name" value="HipA-like_C"/>
</dbReference>
<reference evidence="7" key="1">
    <citation type="journal article" date="2020" name="MBio">
        <title>Horizontal gene transfer to a defensive symbiont with a reduced genome amongst a multipartite beetle microbiome.</title>
        <authorList>
            <person name="Waterworth S.C."/>
            <person name="Florez L.V."/>
            <person name="Rees E.R."/>
            <person name="Hertweck C."/>
            <person name="Kaltenpoth M."/>
            <person name="Kwan J.C."/>
        </authorList>
    </citation>
    <scope>NUCLEOTIDE SEQUENCE [LARGE SCALE GENOMIC DNA]</scope>
</reference>
<dbReference type="InterPro" id="IPR052028">
    <property type="entry name" value="HipA_Ser/Thr_kinase"/>
</dbReference>
<accession>A0A7V8JPE3</accession>